<dbReference type="Pfam" id="PF00027">
    <property type="entry name" value="cNMP_binding"/>
    <property type="match status" value="1"/>
</dbReference>
<gene>
    <name evidence="3" type="ORF">HB759_09135</name>
</gene>
<dbReference type="Gene3D" id="2.60.120.10">
    <property type="entry name" value="Jelly Rolls"/>
    <property type="match status" value="1"/>
</dbReference>
<dbReference type="CDD" id="cd00038">
    <property type="entry name" value="CAP_ED"/>
    <property type="match status" value="1"/>
</dbReference>
<dbReference type="InterPro" id="IPR000595">
    <property type="entry name" value="cNMP-bd_dom"/>
</dbReference>
<evidence type="ECO:0000313" key="4">
    <source>
        <dbReference type="Proteomes" id="UP000532866"/>
    </source>
</evidence>
<reference evidence="3 4" key="1">
    <citation type="submission" date="2020-03" db="EMBL/GenBank/DDBJ databases">
        <title>Soil Listeria distribution.</title>
        <authorList>
            <person name="Liao J."/>
            <person name="Wiedmann M."/>
        </authorList>
    </citation>
    <scope>NUCLEOTIDE SEQUENCE [LARGE SCALE GENOMIC DNA]</scope>
    <source>
        <strain evidence="3 4">FSL L7-1833</strain>
    </source>
</reference>
<accession>A0A7X0WET4</accession>
<dbReference type="RefSeq" id="WP_185353067.1">
    <property type="nucleotide sequence ID" value="NZ_JAARMW010000003.1"/>
</dbReference>
<protein>
    <submittedName>
        <fullName evidence="3">Crp/Fnr family transcriptional regulator</fullName>
    </submittedName>
</protein>
<evidence type="ECO:0000256" key="1">
    <source>
        <dbReference type="ARBA" id="ARBA00023159"/>
    </source>
</evidence>
<evidence type="ECO:0000259" key="2">
    <source>
        <dbReference type="PROSITE" id="PS50042"/>
    </source>
</evidence>
<dbReference type="InterPro" id="IPR018490">
    <property type="entry name" value="cNMP-bd_dom_sf"/>
</dbReference>
<dbReference type="PROSITE" id="PS50042">
    <property type="entry name" value="CNMP_BINDING_3"/>
    <property type="match status" value="1"/>
</dbReference>
<proteinExistence type="predicted"/>
<sequence length="211" mass="24772">MKAINELYNLETVSQNFHPQELLKHLLNESNISYKRELVAKGNKLFNADQESDKIIFISSGMVTIEKENHIYGFLQADNFIGCENMLNKNNNFFDIVTFTETEVIIFKTSTFEAFLRHSQEGWLYLYMQNQRVRQSLQKSYYIRRKKGTEKVLLGLQYIKSIEEESDSQPIEITYSEISNFLGIEVNSLKKTLIELKKKGIKNPFQQNEVY</sequence>
<name>A0A7X0WET4_9LIST</name>
<organism evidence="3 4">
    <name type="scientific">Listeria booriae</name>
    <dbReference type="NCBI Taxonomy" id="1552123"/>
    <lineage>
        <taxon>Bacteria</taxon>
        <taxon>Bacillati</taxon>
        <taxon>Bacillota</taxon>
        <taxon>Bacilli</taxon>
        <taxon>Bacillales</taxon>
        <taxon>Listeriaceae</taxon>
        <taxon>Listeria</taxon>
    </lineage>
</organism>
<evidence type="ECO:0000313" key="3">
    <source>
        <dbReference type="EMBL" id="MBC1332099.1"/>
    </source>
</evidence>
<keyword evidence="1" id="KW-0010">Activator</keyword>
<feature type="domain" description="Cyclic nucleotide-binding" evidence="2">
    <location>
        <begin position="13"/>
        <end position="116"/>
    </location>
</feature>
<dbReference type="EMBL" id="JAAROL010000003">
    <property type="protein sequence ID" value="MBC1332099.1"/>
    <property type="molecule type" value="Genomic_DNA"/>
</dbReference>
<dbReference type="SUPFAM" id="SSF51206">
    <property type="entry name" value="cAMP-binding domain-like"/>
    <property type="match status" value="1"/>
</dbReference>
<comment type="caution">
    <text evidence="3">The sequence shown here is derived from an EMBL/GenBank/DDBJ whole genome shotgun (WGS) entry which is preliminary data.</text>
</comment>
<dbReference type="InterPro" id="IPR014710">
    <property type="entry name" value="RmlC-like_jellyroll"/>
</dbReference>
<dbReference type="AlphaFoldDB" id="A0A7X0WET4"/>
<dbReference type="Proteomes" id="UP000532866">
    <property type="component" value="Unassembled WGS sequence"/>
</dbReference>